<protein>
    <submittedName>
        <fullName evidence="1">Uncharacterized protein</fullName>
    </submittedName>
</protein>
<dbReference type="Pfam" id="PF19991">
    <property type="entry name" value="HMA_2"/>
    <property type="match status" value="1"/>
</dbReference>
<gene>
    <name evidence="1" type="ORF">BROFUL_02916</name>
</gene>
<sequence length="132" mass="14874">MAPLSILPGRIRFESQYLIGKPHICGYLKESIVNYFGGVTEVTANHKTGRILVRFDERQIDRQALTQYINQVMKEGAERAANNWQFLTEEKNSKPPVARHAWHALADVITHAILPMPLNALIPMAIKVATGR</sequence>
<evidence type="ECO:0000313" key="2">
    <source>
        <dbReference type="Proteomes" id="UP000034954"/>
    </source>
</evidence>
<proteinExistence type="predicted"/>
<keyword evidence="2" id="KW-1185">Reference proteome</keyword>
<evidence type="ECO:0000313" key="1">
    <source>
        <dbReference type="EMBL" id="KKO18410.1"/>
    </source>
</evidence>
<reference evidence="1 2" key="1">
    <citation type="journal article" date="2013" name="BMC Microbiol.">
        <title>Identification of the type II cytochrome c maturation pathway in anammox bacteria by comparative genomics.</title>
        <authorList>
            <person name="Ferousi C."/>
            <person name="Speth D.R."/>
            <person name="Reimann J."/>
            <person name="Op den Camp H.J."/>
            <person name="Allen J.W."/>
            <person name="Keltjens J.T."/>
            <person name="Jetten M.S."/>
        </authorList>
    </citation>
    <scope>NUCLEOTIDE SEQUENCE [LARGE SCALE GENOMIC DNA]</scope>
    <source>
        <strain evidence="1">RU1</strain>
    </source>
</reference>
<dbReference type="AlphaFoldDB" id="A0A0M2URY7"/>
<dbReference type="EMBL" id="LAQJ01000273">
    <property type="protein sequence ID" value="KKO18410.1"/>
    <property type="molecule type" value="Genomic_DNA"/>
</dbReference>
<comment type="caution">
    <text evidence="1">The sequence shown here is derived from an EMBL/GenBank/DDBJ whole genome shotgun (WGS) entry which is preliminary data.</text>
</comment>
<dbReference type="Proteomes" id="UP000034954">
    <property type="component" value="Unassembled WGS sequence"/>
</dbReference>
<name>A0A0M2URY7_9BACT</name>
<accession>A0A0M2URY7</accession>
<organism evidence="1 2">
    <name type="scientific">Candidatus Brocadia fulgida</name>
    <dbReference type="NCBI Taxonomy" id="380242"/>
    <lineage>
        <taxon>Bacteria</taxon>
        <taxon>Pseudomonadati</taxon>
        <taxon>Planctomycetota</taxon>
        <taxon>Candidatus Brocadiia</taxon>
        <taxon>Candidatus Brocadiales</taxon>
        <taxon>Candidatus Brocadiaceae</taxon>
        <taxon>Candidatus Brocadia</taxon>
    </lineage>
</organism>